<comment type="caution">
    <text evidence="2">The sequence shown here is derived from an EMBL/GenBank/DDBJ whole genome shotgun (WGS) entry which is preliminary data.</text>
</comment>
<reference evidence="2 3" key="1">
    <citation type="journal article" date="2022" name="bioRxiv">
        <title>Genomics of Preaxostyla Flagellates Illuminates Evolutionary Transitions and the Path Towards Mitochondrial Loss.</title>
        <authorList>
            <person name="Novak L.V.F."/>
            <person name="Treitli S.C."/>
            <person name="Pyrih J."/>
            <person name="Halakuc P."/>
            <person name="Pipaliya S.V."/>
            <person name="Vacek V."/>
            <person name="Brzon O."/>
            <person name="Soukal P."/>
            <person name="Eme L."/>
            <person name="Dacks J.B."/>
            <person name="Karnkowska A."/>
            <person name="Elias M."/>
            <person name="Hampl V."/>
        </authorList>
    </citation>
    <scope>NUCLEOTIDE SEQUENCE [LARGE SCALE GENOMIC DNA]</scope>
    <source>
        <strain evidence="2">NAU3</strain>
        <tissue evidence="2">Gut</tissue>
    </source>
</reference>
<protein>
    <submittedName>
        <fullName evidence="2">Uncharacterized protein</fullName>
    </submittedName>
</protein>
<dbReference type="Proteomes" id="UP001281761">
    <property type="component" value="Unassembled WGS sequence"/>
</dbReference>
<name>A0ABQ9Y6F2_9EUKA</name>
<accession>A0ABQ9Y6F2</accession>
<keyword evidence="3" id="KW-1185">Reference proteome</keyword>
<sequence length="677" mass="74209">MLAVPHSQIPRKPRNLLRKKASCGERCSSHPSRLARIARVQNNTFVRCLLPLVKASPFDLNASAHNLQQLGIGFNRSFSDGFSDSVSPSVLPGDSRPSQKGPLEWHVDSGLYALLETDPRSSFSCCSWHKLHLPFVHGRTLRGLAFMTPFILDHLPEEESVRVGLLQSVALSLHHLLCFSLTPFDFLNAHLVSIGSSFRFLFGFFIRLVLPLVSLHCPCPPLRQTISATLLVFFASILDSASGFFHTLPSDILSSLFGVLSEVLTIIAPPPASKEQSLSRLTIPTERVAESFPIVVQPLSDGTCEAERVRRFLPVVAIAANAFNSAETTGTRDETHSHDVFKLRSPVAVPLIDGLVNSPSSSFVISKSGHATPIDVWNDLQVIIQWKNESITATLEDNTLPVKGRDRKESESFLSVTPRRCASLGCLGHAERVALFNKSGDVEPSDDADLLPLGGGLILSGGGECVAVRFPLTLVSSIRLFSNHTLHTPDDATTTTPPPSLPTLQPYSLPQTTPPPFARRGCDRRPERGEKCNDHKTTPPFSSQRGQPAYPVGYPLLSLPRFPFHPSHDLHSKSSLLARATDYNRMKERSIVAGEGTPHPTALPQLSTLTLSIVCSSVVLVPDMVTIEGRAEESRRTEEENRDFLREMQTLLSQTTKEGVAIDVPLCIDHVVHVNEL</sequence>
<dbReference type="EMBL" id="JARBJD010000031">
    <property type="protein sequence ID" value="KAK2959270.1"/>
    <property type="molecule type" value="Genomic_DNA"/>
</dbReference>
<proteinExistence type="predicted"/>
<feature type="region of interest" description="Disordered" evidence="1">
    <location>
        <begin position="485"/>
        <end position="549"/>
    </location>
</feature>
<evidence type="ECO:0000313" key="3">
    <source>
        <dbReference type="Proteomes" id="UP001281761"/>
    </source>
</evidence>
<feature type="compositionally biased region" description="Low complexity" evidence="1">
    <location>
        <begin position="502"/>
        <end position="511"/>
    </location>
</feature>
<evidence type="ECO:0000313" key="2">
    <source>
        <dbReference type="EMBL" id="KAK2959270.1"/>
    </source>
</evidence>
<gene>
    <name evidence="2" type="ORF">BLNAU_5828</name>
</gene>
<feature type="compositionally biased region" description="Basic and acidic residues" evidence="1">
    <location>
        <begin position="520"/>
        <end position="537"/>
    </location>
</feature>
<evidence type="ECO:0000256" key="1">
    <source>
        <dbReference type="SAM" id="MobiDB-lite"/>
    </source>
</evidence>
<organism evidence="2 3">
    <name type="scientific">Blattamonas nauphoetae</name>
    <dbReference type="NCBI Taxonomy" id="2049346"/>
    <lineage>
        <taxon>Eukaryota</taxon>
        <taxon>Metamonada</taxon>
        <taxon>Preaxostyla</taxon>
        <taxon>Oxymonadida</taxon>
        <taxon>Blattamonas</taxon>
    </lineage>
</organism>